<dbReference type="Proteomes" id="UP000262004">
    <property type="component" value="Chromosome"/>
</dbReference>
<dbReference type="EMBL" id="AP018558">
    <property type="protein sequence ID" value="BBD77388.1"/>
    <property type="molecule type" value="Genomic_DNA"/>
</dbReference>
<dbReference type="GO" id="GO:0110051">
    <property type="term" value="P:metabolite repair"/>
    <property type="evidence" value="ECO:0007669"/>
    <property type="project" value="TreeGrafter"/>
</dbReference>
<dbReference type="GO" id="GO:0046496">
    <property type="term" value="P:nicotinamide nucleotide metabolic process"/>
    <property type="evidence" value="ECO:0007669"/>
    <property type="project" value="UniProtKB-UniRule"/>
</dbReference>
<keyword evidence="6 17" id="KW-0547">Nucleotide-binding</keyword>
<feature type="binding site" evidence="17">
    <location>
        <begin position="428"/>
        <end position="432"/>
    </location>
    <ligand>
        <name>AMP</name>
        <dbReference type="ChEBI" id="CHEBI:456215"/>
    </ligand>
</feature>
<dbReference type="HAMAP" id="MF_01965">
    <property type="entry name" value="NADHX_dehydratase"/>
    <property type="match status" value="1"/>
</dbReference>
<dbReference type="RefSeq" id="WP_119335128.1">
    <property type="nucleotide sequence ID" value="NZ_AP018558.1"/>
</dbReference>
<evidence type="ECO:0000256" key="11">
    <source>
        <dbReference type="ARBA" id="ARBA00023235"/>
    </source>
</evidence>
<dbReference type="InterPro" id="IPR017953">
    <property type="entry name" value="Carbohydrate_kinase_pred_CS"/>
</dbReference>
<dbReference type="AlphaFoldDB" id="A0A2Z6DYG9"/>
<comment type="subunit">
    <text evidence="17">Homotetramer.</text>
</comment>
<feature type="binding site" evidence="17">
    <location>
        <position position="285"/>
    </location>
    <ligand>
        <name>(6S)-NADPHX</name>
        <dbReference type="ChEBI" id="CHEBI:64076"/>
    </ligand>
</feature>
<evidence type="ECO:0000256" key="17">
    <source>
        <dbReference type="HAMAP-Rule" id="MF_01965"/>
    </source>
</evidence>
<evidence type="ECO:0000256" key="8">
    <source>
        <dbReference type="ARBA" id="ARBA00022857"/>
    </source>
</evidence>
<dbReference type="PIRSF" id="PIRSF017184">
    <property type="entry name" value="Nnr"/>
    <property type="match status" value="1"/>
</dbReference>
<dbReference type="GO" id="GO:0052855">
    <property type="term" value="F:ADP-dependent NAD(P)H-hydrate dehydratase activity"/>
    <property type="evidence" value="ECO:0007669"/>
    <property type="project" value="UniProtKB-UniRule"/>
</dbReference>
<evidence type="ECO:0000256" key="12">
    <source>
        <dbReference type="ARBA" id="ARBA00023239"/>
    </source>
</evidence>
<feature type="binding site" evidence="18">
    <location>
        <position position="142"/>
    </location>
    <ligand>
        <name>(6S)-NADPHX</name>
        <dbReference type="ChEBI" id="CHEBI:64076"/>
    </ligand>
</feature>
<dbReference type="PROSITE" id="PS01049">
    <property type="entry name" value="YJEF_C_1"/>
    <property type="match status" value="1"/>
</dbReference>
<dbReference type="SUPFAM" id="SSF64153">
    <property type="entry name" value="YjeF N-terminal domain-like"/>
    <property type="match status" value="1"/>
</dbReference>
<feature type="binding site" evidence="17">
    <location>
        <position position="458"/>
    </location>
    <ligand>
        <name>(6S)-NADPHX</name>
        <dbReference type="ChEBI" id="CHEBI:64076"/>
    </ligand>
</feature>
<evidence type="ECO:0000256" key="13">
    <source>
        <dbReference type="ARBA" id="ARBA00023268"/>
    </source>
</evidence>
<evidence type="ECO:0000256" key="18">
    <source>
        <dbReference type="HAMAP-Rule" id="MF_01966"/>
    </source>
</evidence>
<proteinExistence type="inferred from homology"/>
<comment type="catalytic activity">
    <reaction evidence="15 17 19">
        <text>(6S)-NADHX + ADP = AMP + phosphate + NADH + H(+)</text>
        <dbReference type="Rhea" id="RHEA:32223"/>
        <dbReference type="ChEBI" id="CHEBI:15378"/>
        <dbReference type="ChEBI" id="CHEBI:43474"/>
        <dbReference type="ChEBI" id="CHEBI:57945"/>
        <dbReference type="ChEBI" id="CHEBI:64074"/>
        <dbReference type="ChEBI" id="CHEBI:456215"/>
        <dbReference type="ChEBI" id="CHEBI:456216"/>
        <dbReference type="EC" id="4.2.1.136"/>
    </reaction>
</comment>
<comment type="function">
    <text evidence="17">Catalyzes the dehydration of the S-form of NAD(P)HX at the expense of ADP, which is converted to AMP. Together with NAD(P)HX epimerase, which catalyzes the epimerization of the S- and R-forms, the enzyme allows the repair of both epimers of NAD(P)HX, a damaged form of NAD(P)H that is a result of enzymatic or heat-dependent hydration.</text>
</comment>
<evidence type="ECO:0000256" key="14">
    <source>
        <dbReference type="ARBA" id="ARBA00025153"/>
    </source>
</evidence>
<evidence type="ECO:0000256" key="15">
    <source>
        <dbReference type="ARBA" id="ARBA00048238"/>
    </source>
</evidence>
<keyword evidence="7 17" id="KW-0067">ATP-binding</keyword>
<evidence type="ECO:0000256" key="16">
    <source>
        <dbReference type="ARBA" id="ARBA00049209"/>
    </source>
</evidence>
<feature type="domain" description="YjeF C-terminal" evidence="20">
    <location>
        <begin position="250"/>
        <end position="518"/>
    </location>
</feature>
<keyword evidence="8 17" id="KW-0521">NADP</keyword>
<dbReference type="InterPro" id="IPR036652">
    <property type="entry name" value="YjeF_N_dom_sf"/>
</dbReference>
<dbReference type="EC" id="4.2.1.136" evidence="19"/>
<organism evidence="22 23">
    <name type="scientific">Hydrogenophilus thermoluteolus</name>
    <name type="common">Pseudomonas hydrogenothermophila</name>
    <dbReference type="NCBI Taxonomy" id="297"/>
    <lineage>
        <taxon>Bacteria</taxon>
        <taxon>Pseudomonadati</taxon>
        <taxon>Pseudomonadota</taxon>
        <taxon>Hydrogenophilia</taxon>
        <taxon>Hydrogenophilales</taxon>
        <taxon>Hydrogenophilaceae</taxon>
        <taxon>Hydrogenophilus</taxon>
    </lineage>
</organism>
<dbReference type="Gene3D" id="3.40.1190.20">
    <property type="match status" value="1"/>
</dbReference>
<dbReference type="InterPro" id="IPR029056">
    <property type="entry name" value="Ribokinase-like"/>
</dbReference>
<dbReference type="InterPro" id="IPR000631">
    <property type="entry name" value="CARKD"/>
</dbReference>
<dbReference type="EC" id="5.1.99.6" evidence="19"/>
<name>A0A2Z6DYG9_HYDTE</name>
<comment type="catalytic activity">
    <reaction evidence="16 17 19">
        <text>(6S)-NADPHX + ADP = AMP + phosphate + NADPH + H(+)</text>
        <dbReference type="Rhea" id="RHEA:32235"/>
        <dbReference type="ChEBI" id="CHEBI:15378"/>
        <dbReference type="ChEBI" id="CHEBI:43474"/>
        <dbReference type="ChEBI" id="CHEBI:57783"/>
        <dbReference type="ChEBI" id="CHEBI:64076"/>
        <dbReference type="ChEBI" id="CHEBI:456215"/>
        <dbReference type="ChEBI" id="CHEBI:456216"/>
        <dbReference type="EC" id="4.2.1.136"/>
    </reaction>
</comment>
<reference evidence="22 23" key="1">
    <citation type="submission" date="2018-04" db="EMBL/GenBank/DDBJ databases">
        <title>Complete genome sequence of Hydrogenophilus thermoluteolus TH-1.</title>
        <authorList>
            <person name="Arai H."/>
        </authorList>
    </citation>
    <scope>NUCLEOTIDE SEQUENCE [LARGE SCALE GENOMIC DNA]</scope>
    <source>
        <strain evidence="22 23">TH-1</strain>
    </source>
</reference>
<feature type="binding site" evidence="17">
    <location>
        <position position="338"/>
    </location>
    <ligand>
        <name>(6S)-NADPHX</name>
        <dbReference type="ChEBI" id="CHEBI:64076"/>
    </ligand>
</feature>
<feature type="binding site" evidence="18">
    <location>
        <position position="163"/>
    </location>
    <ligand>
        <name>K(+)</name>
        <dbReference type="ChEBI" id="CHEBI:29103"/>
    </ligand>
</feature>
<evidence type="ECO:0000256" key="2">
    <source>
        <dbReference type="ARBA" id="ARBA00000909"/>
    </source>
</evidence>
<evidence type="ECO:0000256" key="1">
    <source>
        <dbReference type="ARBA" id="ARBA00000013"/>
    </source>
</evidence>
<dbReference type="PROSITE" id="PS51385">
    <property type="entry name" value="YJEF_N"/>
    <property type="match status" value="1"/>
</dbReference>
<comment type="cofactor">
    <cofactor evidence="18 19">
        <name>K(+)</name>
        <dbReference type="ChEBI" id="CHEBI:29103"/>
    </cofactor>
    <text evidence="18 19">Binds 1 potassium ion per subunit.</text>
</comment>
<keyword evidence="23" id="KW-1185">Reference proteome</keyword>
<comment type="cofactor">
    <cofactor evidence="17">
        <name>Mg(2+)</name>
        <dbReference type="ChEBI" id="CHEBI:18420"/>
    </cofactor>
</comment>
<dbReference type="SUPFAM" id="SSF53613">
    <property type="entry name" value="Ribokinase-like"/>
    <property type="match status" value="1"/>
</dbReference>
<dbReference type="Pfam" id="PF03853">
    <property type="entry name" value="YjeF_N"/>
    <property type="match status" value="1"/>
</dbReference>
<evidence type="ECO:0000256" key="7">
    <source>
        <dbReference type="ARBA" id="ARBA00022840"/>
    </source>
</evidence>
<keyword evidence="12 17" id="KW-0456">Lyase</keyword>
<evidence type="ECO:0000259" key="21">
    <source>
        <dbReference type="PROSITE" id="PS51385"/>
    </source>
</evidence>
<feature type="binding site" evidence="18">
    <location>
        <position position="63"/>
    </location>
    <ligand>
        <name>K(+)</name>
        <dbReference type="ChEBI" id="CHEBI:29103"/>
    </ligand>
</feature>
<dbReference type="CDD" id="cd01171">
    <property type="entry name" value="YXKO-related"/>
    <property type="match status" value="1"/>
</dbReference>
<comment type="similarity">
    <text evidence="3 19">In the N-terminal section; belongs to the NnrE/AIBP family.</text>
</comment>
<dbReference type="GO" id="GO:0046872">
    <property type="term" value="F:metal ion binding"/>
    <property type="evidence" value="ECO:0007669"/>
    <property type="project" value="UniProtKB-UniRule"/>
</dbReference>
<keyword evidence="11 18" id="KW-0413">Isomerase</keyword>
<dbReference type="PANTHER" id="PTHR12592">
    <property type="entry name" value="ATP-DEPENDENT (S)-NAD(P)H-HYDRATE DEHYDRATASE FAMILY MEMBER"/>
    <property type="match status" value="1"/>
</dbReference>
<dbReference type="GO" id="GO:0052856">
    <property type="term" value="F:NAD(P)HX epimerase activity"/>
    <property type="evidence" value="ECO:0007669"/>
    <property type="project" value="UniProtKB-UniRule"/>
</dbReference>
<feature type="binding site" evidence="18">
    <location>
        <begin position="131"/>
        <end position="137"/>
    </location>
    <ligand>
        <name>(6S)-NADPHX</name>
        <dbReference type="ChEBI" id="CHEBI:64076"/>
    </ligand>
</feature>
<evidence type="ECO:0000259" key="20">
    <source>
        <dbReference type="PROSITE" id="PS51383"/>
    </source>
</evidence>
<evidence type="ECO:0000256" key="9">
    <source>
        <dbReference type="ARBA" id="ARBA00022958"/>
    </source>
</evidence>
<evidence type="ECO:0000256" key="19">
    <source>
        <dbReference type="PIRNR" id="PIRNR017184"/>
    </source>
</evidence>
<keyword evidence="10 17" id="KW-0520">NAD</keyword>
<evidence type="ECO:0000313" key="23">
    <source>
        <dbReference type="Proteomes" id="UP000262004"/>
    </source>
</evidence>
<keyword evidence="9 18" id="KW-0630">Potassium</keyword>
<sequence>MAKVTVKREARLLLTVNAIRALEARFLPHIPLMQRAGAALANHLRRWAEQGHRIVLLCGPGNNGGDGLVAATRLHELGFSVTVVALEPSERISPEARTAWQDWRASGGETHNAPPPLVADRPPVIVDALFGIGLTRPITGPYREWIHWALSQTAIRVAVDVPSGLDADTGMRVGDAVFEAHETVTFLADKPGLHTHDGPDVAGVVTVYPLGLNDEIAAQCSQQQYALFANEESWDETASSAPASAGILLDRALFSPWLTPRKRNVHKGCFGHAVIIGGASGMHGALHLAARSALYLGSGKVSAITLAKEAPRFDPTLPEVMWPTALPQTVSAIAIGPGLGQTSDAVRWLEEALAVSVPLVIDADGLNLLAQHATLQRAVTERRAPTVLTPHPGEAAQLLQTPPREVQKNRIAAAVAIARRYRCVVILKGCGSVIATPHGHWAINPTGHGGMASGGMGDTLTGILVALLAQGWPCVAAAAFAAYLHGRAAEDAAQMEVGPVGLTASETAAAARRLFNRWIADGAPRAQPVRPLSDTPSFP</sequence>
<dbReference type="GO" id="GO:0005524">
    <property type="term" value="F:ATP binding"/>
    <property type="evidence" value="ECO:0007669"/>
    <property type="project" value="UniProtKB-UniRule"/>
</dbReference>
<dbReference type="PANTHER" id="PTHR12592:SF0">
    <property type="entry name" value="ATP-DEPENDENT (S)-NAD(P)H-HYDRATE DEHYDRATASE"/>
    <property type="match status" value="1"/>
</dbReference>
<keyword evidence="13" id="KW-0511">Multifunctional enzyme</keyword>
<evidence type="ECO:0000256" key="4">
    <source>
        <dbReference type="ARBA" id="ARBA00009524"/>
    </source>
</evidence>
<accession>A0A2Z6DYG9</accession>
<dbReference type="OrthoDB" id="9806925at2"/>
<dbReference type="KEGG" id="htl:HPTL_1124"/>
<comment type="catalytic activity">
    <reaction evidence="2 18 19">
        <text>(6R)-NADPHX = (6S)-NADPHX</text>
        <dbReference type="Rhea" id="RHEA:32227"/>
        <dbReference type="ChEBI" id="CHEBI:64076"/>
        <dbReference type="ChEBI" id="CHEBI:64077"/>
        <dbReference type="EC" id="5.1.99.6"/>
    </reaction>
</comment>
<comment type="function">
    <text evidence="14 19">Bifunctional enzyme that catalyzes the epimerization of the S- and R-forms of NAD(P)HX and the dehydration of the S-form of NAD(P)HX at the expense of ADP, which is converted to AMP. This allows the repair of both epimers of NAD(P)HX, a damaged form of NAD(P)H that is a result of enzymatic or heat-dependent hydration.</text>
</comment>
<dbReference type="InterPro" id="IPR004443">
    <property type="entry name" value="YjeF_N_dom"/>
</dbReference>
<comment type="function">
    <text evidence="18">Catalyzes the epimerization of the S- and R-forms of NAD(P)HX, a damaged form of NAD(P)H that is a result of enzymatic or heat-dependent hydration. This is a prerequisite for the S-specific NAD(P)H-hydrate dehydratase to allow the repair of both epimers of NAD(P)HX.</text>
</comment>
<dbReference type="NCBIfam" id="TIGR00196">
    <property type="entry name" value="yjeF_cterm"/>
    <property type="match status" value="1"/>
</dbReference>
<feature type="binding site" evidence="18">
    <location>
        <position position="127"/>
    </location>
    <ligand>
        <name>K(+)</name>
        <dbReference type="ChEBI" id="CHEBI:29103"/>
    </ligand>
</feature>
<evidence type="ECO:0000313" key="22">
    <source>
        <dbReference type="EMBL" id="BBD77388.1"/>
    </source>
</evidence>
<feature type="binding site" evidence="18">
    <location>
        <begin position="62"/>
        <end position="66"/>
    </location>
    <ligand>
        <name>(6S)-NADPHX</name>
        <dbReference type="ChEBI" id="CHEBI:64076"/>
    </ligand>
</feature>
<evidence type="ECO:0000256" key="5">
    <source>
        <dbReference type="ARBA" id="ARBA00022723"/>
    </source>
</evidence>
<feature type="domain" description="YjeF N-terminal" evidence="21">
    <location>
        <begin position="14"/>
        <end position="218"/>
    </location>
</feature>
<comment type="catalytic activity">
    <reaction evidence="1 18 19">
        <text>(6R)-NADHX = (6S)-NADHX</text>
        <dbReference type="Rhea" id="RHEA:32215"/>
        <dbReference type="ChEBI" id="CHEBI:64074"/>
        <dbReference type="ChEBI" id="CHEBI:64075"/>
        <dbReference type="EC" id="5.1.99.6"/>
    </reaction>
</comment>
<dbReference type="PROSITE" id="PS51383">
    <property type="entry name" value="YJEF_C_3"/>
    <property type="match status" value="1"/>
</dbReference>
<dbReference type="PROSITE" id="PS01050">
    <property type="entry name" value="YJEF_C_2"/>
    <property type="match status" value="1"/>
</dbReference>
<evidence type="ECO:0000256" key="10">
    <source>
        <dbReference type="ARBA" id="ARBA00023027"/>
    </source>
</evidence>
<feature type="binding site" evidence="17">
    <location>
        <position position="457"/>
    </location>
    <ligand>
        <name>AMP</name>
        <dbReference type="ChEBI" id="CHEBI:456215"/>
    </ligand>
</feature>
<dbReference type="HAMAP" id="MF_01966">
    <property type="entry name" value="NADHX_epimerase"/>
    <property type="match status" value="1"/>
</dbReference>
<comment type="similarity">
    <text evidence="17">Belongs to the NnrD/CARKD family.</text>
</comment>
<dbReference type="Pfam" id="PF01256">
    <property type="entry name" value="Carb_kinase"/>
    <property type="match status" value="1"/>
</dbReference>
<gene>
    <name evidence="18" type="primary">nnrE</name>
    <name evidence="17" type="synonym">nnrD</name>
    <name evidence="22" type="ORF">HPTL_1124</name>
</gene>
<keyword evidence="5 18" id="KW-0479">Metal-binding</keyword>
<protein>
    <recommendedName>
        <fullName evidence="19">Bifunctional NAD(P)H-hydrate repair enzyme</fullName>
    </recommendedName>
    <alternativeName>
        <fullName evidence="19">Nicotinamide nucleotide repair protein</fullName>
    </alternativeName>
    <domain>
        <recommendedName>
            <fullName evidence="19">ADP-dependent (S)-NAD(P)H-hydrate dehydratase</fullName>
            <ecNumber evidence="19">4.2.1.136</ecNumber>
        </recommendedName>
        <alternativeName>
            <fullName evidence="19">ADP-dependent NAD(P)HX dehydratase</fullName>
        </alternativeName>
    </domain>
    <domain>
        <recommendedName>
            <fullName evidence="19">NAD(P)H-hydrate epimerase</fullName>
            <ecNumber evidence="19">5.1.99.6</ecNumber>
        </recommendedName>
    </domain>
</protein>
<dbReference type="InterPro" id="IPR030677">
    <property type="entry name" value="Nnr"/>
</dbReference>
<comment type="similarity">
    <text evidence="18">Belongs to the NnrE/AIBP family.</text>
</comment>
<dbReference type="Gene3D" id="3.40.50.10260">
    <property type="entry name" value="YjeF N-terminal domain"/>
    <property type="match status" value="1"/>
</dbReference>
<feature type="binding site" evidence="17">
    <location>
        <position position="391"/>
    </location>
    <ligand>
        <name>(6S)-NADPHX</name>
        <dbReference type="ChEBI" id="CHEBI:64076"/>
    </ligand>
</feature>
<evidence type="ECO:0000256" key="3">
    <source>
        <dbReference type="ARBA" id="ARBA00006001"/>
    </source>
</evidence>
<dbReference type="NCBIfam" id="TIGR00197">
    <property type="entry name" value="yjeF_nterm"/>
    <property type="match status" value="1"/>
</dbReference>
<comment type="similarity">
    <text evidence="4 19">In the C-terminal section; belongs to the NnrD/CARKD family.</text>
</comment>
<evidence type="ECO:0000256" key="6">
    <source>
        <dbReference type="ARBA" id="ARBA00022741"/>
    </source>
</evidence>
<feature type="binding site" evidence="18">
    <location>
        <position position="160"/>
    </location>
    <ligand>
        <name>(6S)-NADPHX</name>
        <dbReference type="ChEBI" id="CHEBI:64076"/>
    </ligand>
</feature>